<dbReference type="EMBL" id="CADCXW020000015">
    <property type="protein sequence ID" value="CAD1550328.1"/>
    <property type="molecule type" value="Genomic_DNA"/>
</dbReference>
<dbReference type="InterPro" id="IPR019337">
    <property type="entry name" value="Telomere_length_regulation_dom"/>
</dbReference>
<dbReference type="InterPro" id="IPR038528">
    <property type="entry name" value="TEL2_C_sf"/>
</dbReference>
<evidence type="ECO:0000259" key="2">
    <source>
        <dbReference type="Pfam" id="PF10193"/>
    </source>
</evidence>
<dbReference type="GO" id="GO:0051083">
    <property type="term" value="P:'de novo' cotranslational protein folding"/>
    <property type="evidence" value="ECO:0007669"/>
    <property type="project" value="TreeGrafter"/>
</dbReference>
<feature type="domain" description="Telomere length regulation protein conserved" evidence="2">
    <location>
        <begin position="559"/>
        <end position="670"/>
    </location>
</feature>
<dbReference type="PANTHER" id="PTHR15830:SF10">
    <property type="entry name" value="TELOMERE LENGTH REGULATION PROTEIN TEL2 HOMOLOG"/>
    <property type="match status" value="1"/>
</dbReference>
<dbReference type="GO" id="GO:0051879">
    <property type="term" value="F:Hsp90 protein binding"/>
    <property type="evidence" value="ECO:0007669"/>
    <property type="project" value="TreeGrafter"/>
</dbReference>
<proteinExistence type="inferred from homology"/>
<dbReference type="Gene3D" id="1.25.40.720">
    <property type="entry name" value="Telomere length regulation protein 2, C-terminal domain"/>
    <property type="match status" value="2"/>
</dbReference>
<dbReference type="InterPro" id="IPR051970">
    <property type="entry name" value="TEL2_Regulation"/>
</dbReference>
<protein>
    <recommendedName>
        <fullName evidence="2">Telomere length regulation protein conserved domain-containing protein</fullName>
    </recommendedName>
</protein>
<comment type="similarity">
    <text evidence="1">Belongs to the TEL2 family.</text>
</comment>
<dbReference type="PANTHER" id="PTHR15830">
    <property type="entry name" value="TELOMERE LENGTH REGULATION PROTEIN TEL2 FAMILY MEMBER"/>
    <property type="match status" value="1"/>
</dbReference>
<gene>
    <name evidence="3" type="ORF">BBRV_LOCUS50185</name>
</gene>
<dbReference type="GO" id="GO:0005829">
    <property type="term" value="C:cytosol"/>
    <property type="evidence" value="ECO:0007669"/>
    <property type="project" value="TreeGrafter"/>
</dbReference>
<sequence>MEGEPVAESLLNTLTGLKFVNDKSTLNGLIIEISKYAEFLSTMINKEKIDHILYGKIIEALFQILENNVILLEERELLLHFEKILILENAHFILHHELLIAILNFLKELENNSLKLFIIGIVEKVLKSDSLSSSLISACKRTEFITSIEEEEHEGIFKKYVQLLVSTPSRISNEFKGQTPKTFSVHNFSNIMAFQLIRVALSYNENRHTEFNMQRFSFLVSKMMISLGCENFEELMKIFICWSIERNEDCPMNGFMPGMLEFLDENSIEPIAVLLLKNIRYSGTVKMVFGNVIEKHIWKFILTTKIPLHSFYKEDRLIINLIDYLSSTSCRKEILLEIIMKLLDVWGNKSALNHTLLAQHEYITKILLYSIKTVQVALTTCEKNAIRDSLISGTKVHLDSVQVELRAIGMITSQLLMNLLNETDIAKLKYDYNLLPHNGKYFVDQLNKFWIDNNSTLNTTNIECSEVKSSELINNLRTRIDAVSSNGAPKMIKSRYTPEEIVHIERNIKKKDELMDVGKVEEMADIMNESDLDSDDDLVPYDSSNDTKNGGTNLTTTVIYLRDLKEILSDANGDTKPELFVAALQSSESIIISQLANDDESFALELLAIISKLRKKTHVDNFYDLKLKSCVAITKIFPKKSAKFLCDEFHANVGVHSINDRLFFLNVLNQSIKELSELQSVLGKNELNSNAGQRENGYNRKKTRISKPISLLFDKKIGSISETLYDDNFEISGELDDNDIDDNTEFLAQRIKSNTRIFAHQSELKLSKPNNLNDVLPHFFYPLFYGIYRSGTGCLSNVPMYFNDSDNILLVNYLHALSTIMIAAENCTIASNIGRDILELAWHLRYHEVAKVRCCVIENVAAVMIAVSKEHFTQEILELLVEFKFWLDELCEDSVRGDPDSVCRSKGRNLSDLMNSILVPILNIF</sequence>
<organism evidence="3">
    <name type="scientific">Bracon brevicornis</name>
    <dbReference type="NCBI Taxonomy" id="1563983"/>
    <lineage>
        <taxon>Eukaryota</taxon>
        <taxon>Metazoa</taxon>
        <taxon>Ecdysozoa</taxon>
        <taxon>Arthropoda</taxon>
        <taxon>Hexapoda</taxon>
        <taxon>Insecta</taxon>
        <taxon>Pterygota</taxon>
        <taxon>Neoptera</taxon>
        <taxon>Endopterygota</taxon>
        <taxon>Hymenoptera</taxon>
        <taxon>Apocrita</taxon>
        <taxon>Ichneumonoidea</taxon>
        <taxon>Braconidae</taxon>
        <taxon>Braconinae</taxon>
        <taxon>Bracon</taxon>
    </lineage>
</organism>
<name>A0A6V7JG60_9HYME</name>
<accession>A0A6V7JG60</accession>
<evidence type="ECO:0000313" key="3">
    <source>
        <dbReference type="EMBL" id="CAD1550328.1"/>
    </source>
</evidence>
<dbReference type="Pfam" id="PF10193">
    <property type="entry name" value="Telomere_reg-2"/>
    <property type="match status" value="1"/>
</dbReference>
<dbReference type="AlphaFoldDB" id="A0A6V7JG60"/>
<dbReference type="GO" id="GO:0042162">
    <property type="term" value="F:telomeric DNA binding"/>
    <property type="evidence" value="ECO:0007669"/>
    <property type="project" value="TreeGrafter"/>
</dbReference>
<reference evidence="3" key="1">
    <citation type="submission" date="2020-07" db="EMBL/GenBank/DDBJ databases">
        <authorList>
            <person name="Ferguson B K."/>
        </authorList>
    </citation>
    <scope>NUCLEOTIDE SEQUENCE</scope>
    <source>
        <strain evidence="3">L06</strain>
    </source>
</reference>
<evidence type="ECO:0000256" key="1">
    <source>
        <dbReference type="ARBA" id="ARBA00006133"/>
    </source>
</evidence>